<dbReference type="InterPro" id="IPR036390">
    <property type="entry name" value="WH_DNA-bd_sf"/>
</dbReference>
<dbReference type="PANTHER" id="PTHR33164:SF64">
    <property type="entry name" value="TRANSCRIPTIONAL REGULATOR SLYA"/>
    <property type="match status" value="1"/>
</dbReference>
<protein>
    <submittedName>
        <fullName evidence="5 6">MarR family transcriptional regulator</fullName>
    </submittedName>
</protein>
<reference evidence="6 7" key="1">
    <citation type="submission" date="2016-09" db="EMBL/GenBank/DDBJ databases">
        <title>Rhizobium oryziradicis sp. nov., isolated from the root of rice.</title>
        <authorList>
            <person name="Zhao J."/>
            <person name="Zhang X."/>
        </authorList>
    </citation>
    <scope>NUCLEOTIDE SEQUENCE [LARGE SCALE GENOMIC DNA]</scope>
    <source>
        <strain evidence="6 7">14971</strain>
    </source>
</reference>
<dbReference type="EMBL" id="MKIN01000021">
    <property type="protein sequence ID" value="OLP50145.1"/>
    <property type="molecule type" value="Genomic_DNA"/>
</dbReference>
<organism evidence="6 7">
    <name type="scientific">Allorhizobium taibaishanense</name>
    <dbReference type="NCBI Taxonomy" id="887144"/>
    <lineage>
        <taxon>Bacteria</taxon>
        <taxon>Pseudomonadati</taxon>
        <taxon>Pseudomonadota</taxon>
        <taxon>Alphaproteobacteria</taxon>
        <taxon>Hyphomicrobiales</taxon>
        <taxon>Rhizobiaceae</taxon>
        <taxon>Rhizobium/Agrobacterium group</taxon>
        <taxon>Allorhizobium</taxon>
    </lineage>
</organism>
<proteinExistence type="predicted"/>
<dbReference type="PRINTS" id="PR00598">
    <property type="entry name" value="HTHMARR"/>
</dbReference>
<dbReference type="PROSITE" id="PS50995">
    <property type="entry name" value="HTH_MARR_2"/>
    <property type="match status" value="1"/>
</dbReference>
<name>A0A1Q9A6E4_9HYPH</name>
<keyword evidence="3" id="KW-0804">Transcription</keyword>
<dbReference type="GO" id="GO:0006950">
    <property type="term" value="P:response to stress"/>
    <property type="evidence" value="ECO:0007669"/>
    <property type="project" value="TreeGrafter"/>
</dbReference>
<evidence type="ECO:0000256" key="2">
    <source>
        <dbReference type="ARBA" id="ARBA00023125"/>
    </source>
</evidence>
<evidence type="ECO:0000313" key="5">
    <source>
        <dbReference type="EMBL" id="MBB4008730.1"/>
    </source>
</evidence>
<dbReference type="InterPro" id="IPR036388">
    <property type="entry name" value="WH-like_DNA-bd_sf"/>
</dbReference>
<reference evidence="5 8" key="2">
    <citation type="submission" date="2020-08" db="EMBL/GenBank/DDBJ databases">
        <title>Genomic Encyclopedia of Type Strains, Phase IV (KMG-IV): sequencing the most valuable type-strain genomes for metagenomic binning, comparative biology and taxonomic classification.</title>
        <authorList>
            <person name="Goeker M."/>
        </authorList>
    </citation>
    <scope>NUCLEOTIDE SEQUENCE [LARGE SCALE GENOMIC DNA]</scope>
    <source>
        <strain evidence="5 8">DSM 100021</strain>
    </source>
</reference>
<dbReference type="GO" id="GO:0003677">
    <property type="term" value="F:DNA binding"/>
    <property type="evidence" value="ECO:0007669"/>
    <property type="project" value="UniProtKB-KW"/>
</dbReference>
<sequence length="159" mass="17629">MTKEQDSQNHDLHRQFTSQLFTAARVWRRSIDAVLSKHGISEACASPLVWIGRLGGGIRQIALAEQVGIEGPSLVRLLDQLETSGMVVRKDDPTDRRAKGLWLTPEGERMAAKIEAVLDEGRAGVLEGVSRKDLEAALRVLLVFQSRCTDLRASLDRKD</sequence>
<evidence type="ECO:0000313" key="8">
    <source>
        <dbReference type="Proteomes" id="UP000544107"/>
    </source>
</evidence>
<keyword evidence="7" id="KW-1185">Reference proteome</keyword>
<keyword evidence="2" id="KW-0238">DNA-binding</keyword>
<dbReference type="OrthoDB" id="7427954at2"/>
<evidence type="ECO:0000256" key="3">
    <source>
        <dbReference type="ARBA" id="ARBA00023163"/>
    </source>
</evidence>
<gene>
    <name evidence="6" type="ORF">BJF91_12485</name>
    <name evidence="5" type="ORF">GGQ71_003010</name>
</gene>
<evidence type="ECO:0000313" key="6">
    <source>
        <dbReference type="EMBL" id="OLP50145.1"/>
    </source>
</evidence>
<keyword evidence="1" id="KW-0805">Transcription regulation</keyword>
<dbReference type="InterPro" id="IPR039422">
    <property type="entry name" value="MarR/SlyA-like"/>
</dbReference>
<evidence type="ECO:0000256" key="1">
    <source>
        <dbReference type="ARBA" id="ARBA00023015"/>
    </source>
</evidence>
<dbReference type="Proteomes" id="UP000185598">
    <property type="component" value="Unassembled WGS sequence"/>
</dbReference>
<dbReference type="InterPro" id="IPR000835">
    <property type="entry name" value="HTH_MarR-typ"/>
</dbReference>
<dbReference type="SUPFAM" id="SSF46785">
    <property type="entry name" value="Winged helix' DNA-binding domain"/>
    <property type="match status" value="1"/>
</dbReference>
<dbReference type="AlphaFoldDB" id="A0A1Q9A6E4"/>
<dbReference type="PANTHER" id="PTHR33164">
    <property type="entry name" value="TRANSCRIPTIONAL REGULATOR, MARR FAMILY"/>
    <property type="match status" value="1"/>
</dbReference>
<dbReference type="Gene3D" id="1.10.10.10">
    <property type="entry name" value="Winged helix-like DNA-binding domain superfamily/Winged helix DNA-binding domain"/>
    <property type="match status" value="1"/>
</dbReference>
<evidence type="ECO:0000259" key="4">
    <source>
        <dbReference type="PROSITE" id="PS50995"/>
    </source>
</evidence>
<dbReference type="EMBL" id="JACIED010000003">
    <property type="protein sequence ID" value="MBB4008730.1"/>
    <property type="molecule type" value="Genomic_DNA"/>
</dbReference>
<dbReference type="Pfam" id="PF12802">
    <property type="entry name" value="MarR_2"/>
    <property type="match status" value="1"/>
</dbReference>
<dbReference type="STRING" id="887144.BJF91_12485"/>
<accession>A0A1Q9A6E4</accession>
<dbReference type="GO" id="GO:0003700">
    <property type="term" value="F:DNA-binding transcription factor activity"/>
    <property type="evidence" value="ECO:0007669"/>
    <property type="project" value="InterPro"/>
</dbReference>
<feature type="domain" description="HTH marR-type" evidence="4">
    <location>
        <begin position="13"/>
        <end position="146"/>
    </location>
</feature>
<comment type="caution">
    <text evidence="6">The sequence shown here is derived from an EMBL/GenBank/DDBJ whole genome shotgun (WGS) entry which is preliminary data.</text>
</comment>
<dbReference type="RefSeq" id="WP_075614035.1">
    <property type="nucleotide sequence ID" value="NZ_JACIED010000003.1"/>
</dbReference>
<evidence type="ECO:0000313" key="7">
    <source>
        <dbReference type="Proteomes" id="UP000185598"/>
    </source>
</evidence>
<dbReference type="SMART" id="SM00347">
    <property type="entry name" value="HTH_MARR"/>
    <property type="match status" value="1"/>
</dbReference>
<dbReference type="Proteomes" id="UP000544107">
    <property type="component" value="Unassembled WGS sequence"/>
</dbReference>